<evidence type="ECO:0000313" key="2">
    <source>
        <dbReference type="Proteomes" id="UP000298652"/>
    </source>
</evidence>
<accession>A0A4U6V2A2</accession>
<keyword evidence="2" id="KW-1185">Reference proteome</keyword>
<dbReference type="Gramene" id="TKW23108">
    <property type="protein sequence ID" value="TKW23108"/>
    <property type="gene ID" value="SEVIR_4G272001v2"/>
</dbReference>
<protein>
    <submittedName>
        <fullName evidence="1">Uncharacterized protein</fullName>
    </submittedName>
</protein>
<name>A0A4U6V2A2_SETVI</name>
<reference evidence="1" key="1">
    <citation type="submission" date="2019-03" db="EMBL/GenBank/DDBJ databases">
        <title>WGS assembly of Setaria viridis.</title>
        <authorList>
            <person name="Huang P."/>
            <person name="Jenkins J."/>
            <person name="Grimwood J."/>
            <person name="Barry K."/>
            <person name="Healey A."/>
            <person name="Mamidi S."/>
            <person name="Sreedasyam A."/>
            <person name="Shu S."/>
            <person name="Feldman M."/>
            <person name="Wu J."/>
            <person name="Yu Y."/>
            <person name="Chen C."/>
            <person name="Johnson J."/>
            <person name="Rokhsar D."/>
            <person name="Baxter I."/>
            <person name="Schmutz J."/>
            <person name="Brutnell T."/>
            <person name="Kellogg E."/>
        </authorList>
    </citation>
    <scope>NUCLEOTIDE SEQUENCE [LARGE SCALE GENOMIC DNA]</scope>
</reference>
<evidence type="ECO:0000313" key="1">
    <source>
        <dbReference type="EMBL" id="TKW23108.1"/>
    </source>
</evidence>
<proteinExistence type="predicted"/>
<dbReference type="EMBL" id="CM016555">
    <property type="protein sequence ID" value="TKW23108.1"/>
    <property type="molecule type" value="Genomic_DNA"/>
</dbReference>
<dbReference type="Proteomes" id="UP000298652">
    <property type="component" value="Chromosome 4"/>
</dbReference>
<dbReference type="AlphaFoldDB" id="A0A4U6V2A2"/>
<organism evidence="1 2">
    <name type="scientific">Setaria viridis</name>
    <name type="common">Green bristlegrass</name>
    <name type="synonym">Setaria italica subsp. viridis</name>
    <dbReference type="NCBI Taxonomy" id="4556"/>
    <lineage>
        <taxon>Eukaryota</taxon>
        <taxon>Viridiplantae</taxon>
        <taxon>Streptophyta</taxon>
        <taxon>Embryophyta</taxon>
        <taxon>Tracheophyta</taxon>
        <taxon>Spermatophyta</taxon>
        <taxon>Magnoliopsida</taxon>
        <taxon>Liliopsida</taxon>
        <taxon>Poales</taxon>
        <taxon>Poaceae</taxon>
        <taxon>PACMAD clade</taxon>
        <taxon>Panicoideae</taxon>
        <taxon>Panicodae</taxon>
        <taxon>Paniceae</taxon>
        <taxon>Cenchrinae</taxon>
        <taxon>Setaria</taxon>
    </lineage>
</organism>
<sequence>MWSLGSQEAPPCHHLSQTLKFSIKFSSADHRE</sequence>
<gene>
    <name evidence="1" type="ORF">SEVIR_4G272001v2</name>
</gene>